<reference evidence="1" key="1">
    <citation type="journal article" date="2020" name="Nature">
        <title>Giant virus diversity and host interactions through global metagenomics.</title>
        <authorList>
            <person name="Schulz F."/>
            <person name="Roux S."/>
            <person name="Paez-Espino D."/>
            <person name="Jungbluth S."/>
            <person name="Walsh D.A."/>
            <person name="Denef V.J."/>
            <person name="McMahon K.D."/>
            <person name="Konstantinidis K.T."/>
            <person name="Eloe-Fadrosh E.A."/>
            <person name="Kyrpides N.C."/>
            <person name="Woyke T."/>
        </authorList>
    </citation>
    <scope>NUCLEOTIDE SEQUENCE</scope>
    <source>
        <strain evidence="1">GVMAG-M-3300027708-20</strain>
    </source>
</reference>
<dbReference type="InterPro" id="IPR036890">
    <property type="entry name" value="HATPase_C_sf"/>
</dbReference>
<dbReference type="AlphaFoldDB" id="A0A6C0JF00"/>
<dbReference type="EMBL" id="MN740389">
    <property type="protein sequence ID" value="QHU03973.1"/>
    <property type="molecule type" value="Genomic_DNA"/>
</dbReference>
<sequence length="435" mass="49898">MNISGSDYEGFWRMSANEGVPYSNEFPEVLQTCTEFVDNSLGAGNATEIKITINLTDQRKCVFSIEDNGKGIENLIELKRFLQFASSKGSSEKNENIYGHGAKKALTKFCPDFNTAVWKVMWRSRNGFSNKMNVLSSPFNGQETDLKMDDADNYKDICPEGGFYVYTEFDIERLGSYNKANKLMEVLQELFRIRYEPEFYQKYVINFEIIQGETIIKESSENWKSLKQCLEEEVLKNSVEKFVFRSTFGKCIAEVTMFCIPKDSRLTIKGIERYGKRCMFATRVYFGRNGRYIEGRPYHEFVGLKEHNNNNGRIAFVMYTGEDLPQPCTTKVKMQDTCRIFKSINEPIINWFLATKTKIDIPASTPIAHLPPSTTSHVPSTPVNEYEQSNANPLAGGGTSSTILRLNRITKEDERILVKLIQKYNKKAIIDWINK</sequence>
<dbReference type="Pfam" id="PF13589">
    <property type="entry name" value="HATPase_c_3"/>
    <property type="match status" value="1"/>
</dbReference>
<dbReference type="SUPFAM" id="SSF55874">
    <property type="entry name" value="ATPase domain of HSP90 chaperone/DNA topoisomerase II/histidine kinase"/>
    <property type="match status" value="1"/>
</dbReference>
<dbReference type="Gene3D" id="3.30.565.10">
    <property type="entry name" value="Histidine kinase-like ATPase, C-terminal domain"/>
    <property type="match status" value="1"/>
</dbReference>
<evidence type="ECO:0008006" key="2">
    <source>
        <dbReference type="Google" id="ProtNLM"/>
    </source>
</evidence>
<protein>
    <recommendedName>
        <fullName evidence="2">Histidine kinase/HSP90-like ATPase domain-containing protein</fullName>
    </recommendedName>
</protein>
<accession>A0A6C0JF00</accession>
<proteinExistence type="predicted"/>
<name>A0A6C0JF00_9ZZZZ</name>
<organism evidence="1">
    <name type="scientific">viral metagenome</name>
    <dbReference type="NCBI Taxonomy" id="1070528"/>
    <lineage>
        <taxon>unclassified sequences</taxon>
        <taxon>metagenomes</taxon>
        <taxon>organismal metagenomes</taxon>
    </lineage>
</organism>
<evidence type="ECO:0000313" key="1">
    <source>
        <dbReference type="EMBL" id="QHU03973.1"/>
    </source>
</evidence>